<dbReference type="Proteomes" id="UP000177165">
    <property type="component" value="Unassembled WGS sequence"/>
</dbReference>
<protein>
    <recommendedName>
        <fullName evidence="2">Calcineurin-like phosphoesterase domain-containing protein</fullName>
    </recommendedName>
</protein>
<dbReference type="InterPro" id="IPR004843">
    <property type="entry name" value="Calcineurin-like_PHP"/>
</dbReference>
<name>A0A1G2ARX0_9BACT</name>
<evidence type="ECO:0000259" key="2">
    <source>
        <dbReference type="Pfam" id="PF00149"/>
    </source>
</evidence>
<feature type="domain" description="Calcineurin-like phosphoesterase" evidence="2">
    <location>
        <begin position="51"/>
        <end position="228"/>
    </location>
</feature>
<dbReference type="InterPro" id="IPR029052">
    <property type="entry name" value="Metallo-depent_PP-like"/>
</dbReference>
<keyword evidence="1" id="KW-0472">Membrane</keyword>
<organism evidence="3 4">
    <name type="scientific">Candidatus Kerfeldbacteria bacterium RIFCSPHIGHO2_02_FULL_42_14</name>
    <dbReference type="NCBI Taxonomy" id="1798540"/>
    <lineage>
        <taxon>Bacteria</taxon>
        <taxon>Candidatus Kerfeldiibacteriota</taxon>
    </lineage>
</organism>
<keyword evidence="1" id="KW-0812">Transmembrane</keyword>
<dbReference type="AlphaFoldDB" id="A0A1G2ARX0"/>
<keyword evidence="1" id="KW-1133">Transmembrane helix</keyword>
<dbReference type="InterPro" id="IPR051918">
    <property type="entry name" value="STPP_CPPED1"/>
</dbReference>
<dbReference type="EMBL" id="MHKB01000008">
    <property type="protein sequence ID" value="OGY79661.1"/>
    <property type="molecule type" value="Genomic_DNA"/>
</dbReference>
<dbReference type="PANTHER" id="PTHR43143:SF1">
    <property type="entry name" value="SERINE_THREONINE-PROTEIN PHOSPHATASE CPPED1"/>
    <property type="match status" value="1"/>
</dbReference>
<dbReference type="Pfam" id="PF00149">
    <property type="entry name" value="Metallophos"/>
    <property type="match status" value="1"/>
</dbReference>
<evidence type="ECO:0000313" key="4">
    <source>
        <dbReference type="Proteomes" id="UP000177165"/>
    </source>
</evidence>
<accession>A0A1G2ARX0</accession>
<comment type="caution">
    <text evidence="3">The sequence shown here is derived from an EMBL/GenBank/DDBJ whole genome shotgun (WGS) entry which is preliminary data.</text>
</comment>
<dbReference type="Gene3D" id="3.60.21.10">
    <property type="match status" value="1"/>
</dbReference>
<sequence length="281" mass="31491">MKKKFFLFILIIVGVLFAIFGWYAFKDTQTRASLQRALEIAAPKEPKVLLTFIVFGDNEGVNPIVERILEDAKKLGVDFVVNVADLTSHGKKAEYQAVAETFQQAGVSYYAAIGNNDLGKPISRALFQQYIRPQTYYSFDAGPAHFVILDNADRKVGFDTAQLTWLKADLNSQKQPYVFLFYHRPVNVPFTEYTGDDETPASRSSNADFVSIIKTYLITRIYNGHVHLYFPYHLEDIPVRITGGGGAPPQSFLGGESSAFFHYIKVIITEDGISEAVIPLE</sequence>
<dbReference type="PANTHER" id="PTHR43143">
    <property type="entry name" value="METALLOPHOSPHOESTERASE, CALCINEURIN SUPERFAMILY"/>
    <property type="match status" value="1"/>
</dbReference>
<evidence type="ECO:0000313" key="3">
    <source>
        <dbReference type="EMBL" id="OGY79661.1"/>
    </source>
</evidence>
<dbReference type="STRING" id="1798540.A3B74_02720"/>
<reference evidence="3 4" key="1">
    <citation type="journal article" date="2016" name="Nat. Commun.">
        <title>Thousands of microbial genomes shed light on interconnected biogeochemical processes in an aquifer system.</title>
        <authorList>
            <person name="Anantharaman K."/>
            <person name="Brown C.T."/>
            <person name="Hug L.A."/>
            <person name="Sharon I."/>
            <person name="Castelle C.J."/>
            <person name="Probst A.J."/>
            <person name="Thomas B.C."/>
            <person name="Singh A."/>
            <person name="Wilkins M.J."/>
            <person name="Karaoz U."/>
            <person name="Brodie E.L."/>
            <person name="Williams K.H."/>
            <person name="Hubbard S.S."/>
            <person name="Banfield J.F."/>
        </authorList>
    </citation>
    <scope>NUCLEOTIDE SEQUENCE [LARGE SCALE GENOMIC DNA]</scope>
</reference>
<feature type="transmembrane region" description="Helical" evidence="1">
    <location>
        <begin position="5"/>
        <end position="25"/>
    </location>
</feature>
<dbReference type="SUPFAM" id="SSF56300">
    <property type="entry name" value="Metallo-dependent phosphatases"/>
    <property type="match status" value="1"/>
</dbReference>
<evidence type="ECO:0000256" key="1">
    <source>
        <dbReference type="SAM" id="Phobius"/>
    </source>
</evidence>
<proteinExistence type="predicted"/>
<gene>
    <name evidence="3" type="ORF">A3B74_02720</name>
</gene>
<dbReference type="GO" id="GO:0016787">
    <property type="term" value="F:hydrolase activity"/>
    <property type="evidence" value="ECO:0007669"/>
    <property type="project" value="InterPro"/>
</dbReference>